<protein>
    <submittedName>
        <fullName evidence="2">Copper transport accessory protein</fullName>
    </submittedName>
</protein>
<keyword evidence="3" id="KW-1185">Reference proteome</keyword>
<evidence type="ECO:0000313" key="2">
    <source>
        <dbReference type="EMBL" id="OJD29374.1"/>
    </source>
</evidence>
<sequence>MKRMSPADEAAPKRRRQTSPLRERGSPEPLREKSTERVSYWLKSLPESPRSLASPDAAVEAPADPAASARSQDDASRSLHPSDSLPDPYPADLGSQEYRIQVLRRLNIAVDEDVPDDARQRLLPPADPTRLDVDRIAAAACELHDGARALLDRPTASGDEWTALLSQALHALMRDVPGRLCCVPKRSWQTAVKPVTHIHHIGPPSPQKRRSVPTLTHEPPRIQSYPTPDHTNSPAQSHPPPALAAHRTDPAPAPAPVLRLEPAPPRLQPKTPRPDLSIGLSDSDAAWKEDEQAWTRPGLRGRDVREILADLQHGAAHQDSVTLITDPCTASPSGLRFPFLTVEAKAASSASITDAENLAAVSAACALRILAELSKPPSEPAPSAAHSALQLRTFSLTCEGPAHVLWAHVPAAKGSHMIWLGAYRITHRASALDLVRNLALILHWGAGDFADWVKRQCVQFIDRILNA</sequence>
<name>A0A1J9QKH4_9PEZI</name>
<dbReference type="OrthoDB" id="5372703at2759"/>
<gene>
    <name evidence="2" type="ORF">BKCO1_8300020</name>
</gene>
<organism evidence="2 3">
    <name type="scientific">Diplodia corticola</name>
    <dbReference type="NCBI Taxonomy" id="236234"/>
    <lineage>
        <taxon>Eukaryota</taxon>
        <taxon>Fungi</taxon>
        <taxon>Dikarya</taxon>
        <taxon>Ascomycota</taxon>
        <taxon>Pezizomycotina</taxon>
        <taxon>Dothideomycetes</taxon>
        <taxon>Dothideomycetes incertae sedis</taxon>
        <taxon>Botryosphaeriales</taxon>
        <taxon>Botryosphaeriaceae</taxon>
        <taxon>Diplodia</taxon>
    </lineage>
</organism>
<comment type="caution">
    <text evidence="2">The sequence shown here is derived from an EMBL/GenBank/DDBJ whole genome shotgun (WGS) entry which is preliminary data.</text>
</comment>
<dbReference type="EMBL" id="MNUE01000083">
    <property type="protein sequence ID" value="OJD29374.1"/>
    <property type="molecule type" value="Genomic_DNA"/>
</dbReference>
<dbReference type="Proteomes" id="UP000183809">
    <property type="component" value="Unassembled WGS sequence"/>
</dbReference>
<feature type="compositionally biased region" description="Basic and acidic residues" evidence="1">
    <location>
        <begin position="21"/>
        <end position="36"/>
    </location>
</feature>
<dbReference type="AlphaFoldDB" id="A0A1J9QKH4"/>
<feature type="region of interest" description="Disordered" evidence="1">
    <location>
        <begin position="1"/>
        <end position="93"/>
    </location>
</feature>
<dbReference type="GeneID" id="31019777"/>
<accession>A0A1J9QKH4</accession>
<reference evidence="2 3" key="1">
    <citation type="submission" date="2016-10" db="EMBL/GenBank/DDBJ databases">
        <title>Proteomics and genomics reveal pathogen-plant mechanisms compatible with a hemibiotrophic lifestyle of Diplodia corticola.</title>
        <authorList>
            <person name="Fernandes I."/>
            <person name="De Jonge R."/>
            <person name="Van De Peer Y."/>
            <person name="Devreese B."/>
            <person name="Alves A."/>
            <person name="Esteves A.C."/>
        </authorList>
    </citation>
    <scope>NUCLEOTIDE SEQUENCE [LARGE SCALE GENOMIC DNA]</scope>
    <source>
        <strain evidence="2 3">CBS 112549</strain>
    </source>
</reference>
<proteinExistence type="predicted"/>
<dbReference type="RefSeq" id="XP_020125634.1">
    <property type="nucleotide sequence ID" value="XM_020279514.1"/>
</dbReference>
<feature type="region of interest" description="Disordered" evidence="1">
    <location>
        <begin position="197"/>
        <end position="281"/>
    </location>
</feature>
<feature type="compositionally biased region" description="Polar residues" evidence="1">
    <location>
        <begin position="224"/>
        <end position="236"/>
    </location>
</feature>
<feature type="compositionally biased region" description="Low complexity" evidence="1">
    <location>
        <begin position="53"/>
        <end position="70"/>
    </location>
</feature>
<dbReference type="STRING" id="236234.A0A1J9QKH4"/>
<evidence type="ECO:0000313" key="3">
    <source>
        <dbReference type="Proteomes" id="UP000183809"/>
    </source>
</evidence>
<evidence type="ECO:0000256" key="1">
    <source>
        <dbReference type="SAM" id="MobiDB-lite"/>
    </source>
</evidence>